<sequence length="399" mass="41947">MRWASPPGRPGLTGRVVSWWGERPVTQAVLLTGVALILVFFAINTAANMERFGITPGFGFLLRPANFEIGESLIGYQPQDSYARAMLVGLLNTVKVALVGGLLATVIGVALGVARLSGNPLLSALVQGYVEVIRSTPLLLQLFFWSATLQALPGPRQALNPVPGVYLCNRGILLPAFAEDGAGGWVLLALLAAVAVGGAGMWLRSNHIMGRTVGSIGRGRWPDALILLIALGTGAGVIAGSGVSLTVGFPELTGFNFVGGGVVSPEFSALLIGLVVNAAAMIAEIVRSGIQAVPNGQWEAARALGLPRGRIMRLVVLPQALRVIVPLMTSSYLNLIKNSSLAVAIGFPDLVSVVNTSANQTGQVLESMAIMMGAYLTVNLIVSALMNAQNRRLTDRRRR</sequence>
<dbReference type="PANTHER" id="PTHR30614">
    <property type="entry name" value="MEMBRANE COMPONENT OF AMINO ACID ABC TRANSPORTER"/>
    <property type="match status" value="1"/>
</dbReference>
<feature type="transmembrane region" description="Helical" evidence="9">
    <location>
        <begin position="224"/>
        <end position="247"/>
    </location>
</feature>
<feature type="transmembrane region" description="Helical" evidence="9">
    <location>
        <begin position="25"/>
        <end position="43"/>
    </location>
</feature>
<comment type="subcellular location">
    <subcellularLocation>
        <location evidence="1">Cell inner membrane</location>
        <topology evidence="1">Multi-pass membrane protein</topology>
    </subcellularLocation>
    <subcellularLocation>
        <location evidence="9">Cell membrane</location>
        <topology evidence="9">Multi-pass membrane protein</topology>
    </subcellularLocation>
</comment>
<evidence type="ECO:0000256" key="8">
    <source>
        <dbReference type="ARBA" id="ARBA00023136"/>
    </source>
</evidence>
<comment type="caution">
    <text evidence="11">The sequence shown here is derived from an EMBL/GenBank/DDBJ whole genome shotgun (WGS) entry which is preliminary data.</text>
</comment>
<evidence type="ECO:0000259" key="10">
    <source>
        <dbReference type="PROSITE" id="PS50928"/>
    </source>
</evidence>
<keyword evidence="6" id="KW-0029">Amino-acid transport</keyword>
<dbReference type="PANTHER" id="PTHR30614:SF37">
    <property type="entry name" value="AMINO-ACID ABC TRANSPORTER PERMEASE PROTEIN YHDX-RELATED"/>
    <property type="match status" value="1"/>
</dbReference>
<dbReference type="Proteomes" id="UP000277007">
    <property type="component" value="Unassembled WGS sequence"/>
</dbReference>
<evidence type="ECO:0000256" key="9">
    <source>
        <dbReference type="RuleBase" id="RU363032"/>
    </source>
</evidence>
<evidence type="ECO:0000256" key="2">
    <source>
        <dbReference type="ARBA" id="ARBA00010072"/>
    </source>
</evidence>
<organism evidence="11 12">
    <name type="scientific">Azospirillum griseum</name>
    <dbReference type="NCBI Taxonomy" id="2496639"/>
    <lineage>
        <taxon>Bacteria</taxon>
        <taxon>Pseudomonadati</taxon>
        <taxon>Pseudomonadota</taxon>
        <taxon>Alphaproteobacteria</taxon>
        <taxon>Rhodospirillales</taxon>
        <taxon>Azospirillaceae</taxon>
        <taxon>Azospirillum</taxon>
    </lineage>
</organism>
<dbReference type="Gene3D" id="1.10.3720.10">
    <property type="entry name" value="MetI-like"/>
    <property type="match status" value="2"/>
</dbReference>
<dbReference type="EMBL" id="RXMA01000014">
    <property type="protein sequence ID" value="RTR18683.1"/>
    <property type="molecule type" value="Genomic_DNA"/>
</dbReference>
<dbReference type="GO" id="GO:0043190">
    <property type="term" value="C:ATP-binding cassette (ABC) transporter complex"/>
    <property type="evidence" value="ECO:0007669"/>
    <property type="project" value="InterPro"/>
</dbReference>
<dbReference type="PROSITE" id="PS50928">
    <property type="entry name" value="ABC_TM1"/>
    <property type="match status" value="1"/>
</dbReference>
<dbReference type="SUPFAM" id="SSF161098">
    <property type="entry name" value="MetI-like"/>
    <property type="match status" value="1"/>
</dbReference>
<dbReference type="InterPro" id="IPR010065">
    <property type="entry name" value="AA_ABC_transptr_permease_3TM"/>
</dbReference>
<dbReference type="NCBIfam" id="TIGR01726">
    <property type="entry name" value="HEQRo_perm_3TM"/>
    <property type="match status" value="1"/>
</dbReference>
<gene>
    <name evidence="11" type="ORF">EJ903_15560</name>
</gene>
<evidence type="ECO:0000256" key="4">
    <source>
        <dbReference type="ARBA" id="ARBA00022475"/>
    </source>
</evidence>
<evidence type="ECO:0000313" key="12">
    <source>
        <dbReference type="Proteomes" id="UP000277007"/>
    </source>
</evidence>
<keyword evidence="12" id="KW-1185">Reference proteome</keyword>
<dbReference type="InterPro" id="IPR035906">
    <property type="entry name" value="MetI-like_sf"/>
</dbReference>
<keyword evidence="4" id="KW-1003">Cell membrane</keyword>
<name>A0A431VFC6_9PROT</name>
<feature type="domain" description="ABC transmembrane type-1" evidence="10">
    <location>
        <begin position="90"/>
        <end position="386"/>
    </location>
</feature>
<evidence type="ECO:0000256" key="5">
    <source>
        <dbReference type="ARBA" id="ARBA00022692"/>
    </source>
</evidence>
<reference evidence="11 12" key="1">
    <citation type="submission" date="2018-12" db="EMBL/GenBank/DDBJ databases">
        <authorList>
            <person name="Yang Y."/>
        </authorList>
    </citation>
    <scope>NUCLEOTIDE SEQUENCE [LARGE SCALE GENOMIC DNA]</scope>
    <source>
        <strain evidence="11 12">L-25-5w-1</strain>
    </source>
</reference>
<evidence type="ECO:0000256" key="3">
    <source>
        <dbReference type="ARBA" id="ARBA00022448"/>
    </source>
</evidence>
<evidence type="ECO:0000256" key="6">
    <source>
        <dbReference type="ARBA" id="ARBA00022970"/>
    </source>
</evidence>
<feature type="transmembrane region" description="Helical" evidence="9">
    <location>
        <begin position="368"/>
        <end position="388"/>
    </location>
</feature>
<dbReference type="Pfam" id="PF00528">
    <property type="entry name" value="BPD_transp_1"/>
    <property type="match status" value="1"/>
</dbReference>
<dbReference type="GO" id="GO:0022857">
    <property type="term" value="F:transmembrane transporter activity"/>
    <property type="evidence" value="ECO:0007669"/>
    <property type="project" value="InterPro"/>
</dbReference>
<keyword evidence="7 9" id="KW-1133">Transmembrane helix</keyword>
<evidence type="ECO:0000313" key="11">
    <source>
        <dbReference type="EMBL" id="RTR18683.1"/>
    </source>
</evidence>
<dbReference type="AlphaFoldDB" id="A0A431VFC6"/>
<feature type="transmembrane region" description="Helical" evidence="9">
    <location>
        <begin position="96"/>
        <end position="116"/>
    </location>
</feature>
<dbReference type="CDD" id="cd06261">
    <property type="entry name" value="TM_PBP2"/>
    <property type="match status" value="1"/>
</dbReference>
<evidence type="ECO:0000256" key="7">
    <source>
        <dbReference type="ARBA" id="ARBA00022989"/>
    </source>
</evidence>
<proteinExistence type="inferred from homology"/>
<dbReference type="InterPro" id="IPR043429">
    <property type="entry name" value="ArtM/GltK/GlnP/TcyL/YhdX-like"/>
</dbReference>
<dbReference type="InterPro" id="IPR000515">
    <property type="entry name" value="MetI-like"/>
</dbReference>
<dbReference type="GO" id="GO:0006865">
    <property type="term" value="P:amino acid transport"/>
    <property type="evidence" value="ECO:0007669"/>
    <property type="project" value="UniProtKB-KW"/>
</dbReference>
<keyword evidence="3 9" id="KW-0813">Transport</keyword>
<comment type="similarity">
    <text evidence="2">Belongs to the binding-protein-dependent transport system permease family. HisMQ subfamily.</text>
</comment>
<keyword evidence="8 9" id="KW-0472">Membrane</keyword>
<dbReference type="OrthoDB" id="9808531at2"/>
<evidence type="ECO:0000256" key="1">
    <source>
        <dbReference type="ARBA" id="ARBA00004429"/>
    </source>
</evidence>
<feature type="transmembrane region" description="Helical" evidence="9">
    <location>
        <begin position="182"/>
        <end position="203"/>
    </location>
</feature>
<feature type="transmembrane region" description="Helical" evidence="9">
    <location>
        <begin position="267"/>
        <end position="290"/>
    </location>
</feature>
<accession>A0A431VFC6</accession>
<protein>
    <submittedName>
        <fullName evidence="11">ABC transporter permease subunit</fullName>
    </submittedName>
</protein>
<keyword evidence="5 9" id="KW-0812">Transmembrane</keyword>